<comment type="caution">
    <text evidence="2">The sequence shown here is derived from an EMBL/GenBank/DDBJ whole genome shotgun (WGS) entry which is preliminary data.</text>
</comment>
<dbReference type="AlphaFoldDB" id="A0A4Q7YQQ0"/>
<name>A0A4Q7YQQ0_9BACT</name>
<evidence type="ECO:0000313" key="3">
    <source>
        <dbReference type="Proteomes" id="UP000292958"/>
    </source>
</evidence>
<reference evidence="2 3" key="1">
    <citation type="submission" date="2019-02" db="EMBL/GenBank/DDBJ databases">
        <title>Genomic Encyclopedia of Archaeal and Bacterial Type Strains, Phase II (KMG-II): from individual species to whole genera.</title>
        <authorList>
            <person name="Goeker M."/>
        </authorList>
    </citation>
    <scope>NUCLEOTIDE SEQUENCE [LARGE SCALE GENOMIC DNA]</scope>
    <source>
        <strain evidence="2 3">DSM 18101</strain>
    </source>
</reference>
<keyword evidence="1" id="KW-0472">Membrane</keyword>
<evidence type="ECO:0000313" key="2">
    <source>
        <dbReference type="EMBL" id="RZU39231.1"/>
    </source>
</evidence>
<keyword evidence="1" id="KW-0812">Transmembrane</keyword>
<organism evidence="2 3">
    <name type="scientific">Edaphobacter modestus</name>
    <dbReference type="NCBI Taxonomy" id="388466"/>
    <lineage>
        <taxon>Bacteria</taxon>
        <taxon>Pseudomonadati</taxon>
        <taxon>Acidobacteriota</taxon>
        <taxon>Terriglobia</taxon>
        <taxon>Terriglobales</taxon>
        <taxon>Acidobacteriaceae</taxon>
        <taxon>Edaphobacter</taxon>
    </lineage>
</organism>
<accession>A0A4Q7YQQ0</accession>
<feature type="transmembrane region" description="Helical" evidence="1">
    <location>
        <begin position="6"/>
        <end position="26"/>
    </location>
</feature>
<proteinExistence type="predicted"/>
<evidence type="ECO:0000256" key="1">
    <source>
        <dbReference type="SAM" id="Phobius"/>
    </source>
</evidence>
<dbReference type="EMBL" id="SHKW01000001">
    <property type="protein sequence ID" value="RZU39231.1"/>
    <property type="molecule type" value="Genomic_DNA"/>
</dbReference>
<keyword evidence="1" id="KW-1133">Transmembrane helix</keyword>
<keyword evidence="3" id="KW-1185">Reference proteome</keyword>
<dbReference type="RefSeq" id="WP_130417473.1">
    <property type="nucleotide sequence ID" value="NZ_SHKW01000001.1"/>
</dbReference>
<sequence length="59" mass="6382">MLLKTYRVSLTIRFMLLALIIPLVACRKSEKPSINMFASPDDAGSTLLAVAKSGDQTAL</sequence>
<dbReference type="Proteomes" id="UP000292958">
    <property type="component" value="Unassembled WGS sequence"/>
</dbReference>
<gene>
    <name evidence="2" type="ORF">BDD14_0583</name>
</gene>
<protein>
    <submittedName>
        <fullName evidence="2">Uncharacterized protein</fullName>
    </submittedName>
</protein>